<accession>K4AGY5</accession>
<feature type="compositionally biased region" description="Basic residues" evidence="1">
    <location>
        <begin position="1"/>
        <end position="15"/>
    </location>
</feature>
<dbReference type="EMBL" id="AGNK02006162">
    <property type="status" value="NOT_ANNOTATED_CDS"/>
    <property type="molecule type" value="Genomic_DNA"/>
</dbReference>
<organism evidence="2 3">
    <name type="scientific">Setaria italica</name>
    <name type="common">Foxtail millet</name>
    <name type="synonym">Panicum italicum</name>
    <dbReference type="NCBI Taxonomy" id="4555"/>
    <lineage>
        <taxon>Eukaryota</taxon>
        <taxon>Viridiplantae</taxon>
        <taxon>Streptophyta</taxon>
        <taxon>Embryophyta</taxon>
        <taxon>Tracheophyta</taxon>
        <taxon>Spermatophyta</taxon>
        <taxon>Magnoliopsida</taxon>
        <taxon>Liliopsida</taxon>
        <taxon>Poales</taxon>
        <taxon>Poaceae</taxon>
        <taxon>PACMAD clade</taxon>
        <taxon>Panicoideae</taxon>
        <taxon>Panicodae</taxon>
        <taxon>Paniceae</taxon>
        <taxon>Cenchrinae</taxon>
        <taxon>Setaria</taxon>
    </lineage>
</organism>
<proteinExistence type="predicted"/>
<evidence type="ECO:0000313" key="2">
    <source>
        <dbReference type="EnsemblPlants" id="KQK93089"/>
    </source>
</evidence>
<feature type="compositionally biased region" description="Basic and acidic residues" evidence="1">
    <location>
        <begin position="99"/>
        <end position="108"/>
    </location>
</feature>
<sequence>MRVSSHHPPHLHLVKQRADEGTQRGVGGGQHGSHRRASARCGLCRHSSELGRLDCTGSVSSEGGRRRSGLAGGLGESGSRGGGGGRLVCGVRLGGTKGTADREVSERG</sequence>
<feature type="compositionally biased region" description="Gly residues" evidence="1">
    <location>
        <begin position="70"/>
        <end position="97"/>
    </location>
</feature>
<keyword evidence="3" id="KW-1185">Reference proteome</keyword>
<dbReference type="AlphaFoldDB" id="K4AGY5"/>
<name>K4AGY5_SETIT</name>
<feature type="region of interest" description="Disordered" evidence="1">
    <location>
        <begin position="57"/>
        <end position="108"/>
    </location>
</feature>
<dbReference type="InParanoid" id="K4AGY5"/>
<dbReference type="EnsemblPlants" id="KQK93089">
    <property type="protein sequence ID" value="KQK93089"/>
    <property type="gene ID" value="SETIT_038142mg"/>
</dbReference>
<dbReference type="Gramene" id="KQK93089">
    <property type="protein sequence ID" value="KQK93089"/>
    <property type="gene ID" value="SETIT_038142mg"/>
</dbReference>
<evidence type="ECO:0000256" key="1">
    <source>
        <dbReference type="SAM" id="MobiDB-lite"/>
    </source>
</evidence>
<reference evidence="3" key="1">
    <citation type="journal article" date="2012" name="Nat. Biotechnol.">
        <title>Reference genome sequence of the model plant Setaria.</title>
        <authorList>
            <person name="Bennetzen J.L."/>
            <person name="Schmutz J."/>
            <person name="Wang H."/>
            <person name="Percifield R."/>
            <person name="Hawkins J."/>
            <person name="Pontaroli A.C."/>
            <person name="Estep M."/>
            <person name="Feng L."/>
            <person name="Vaughn J.N."/>
            <person name="Grimwood J."/>
            <person name="Jenkins J."/>
            <person name="Barry K."/>
            <person name="Lindquist E."/>
            <person name="Hellsten U."/>
            <person name="Deshpande S."/>
            <person name="Wang X."/>
            <person name="Wu X."/>
            <person name="Mitros T."/>
            <person name="Triplett J."/>
            <person name="Yang X."/>
            <person name="Ye C.Y."/>
            <person name="Mauro-Herrera M."/>
            <person name="Wang L."/>
            <person name="Li P."/>
            <person name="Sharma M."/>
            <person name="Sharma R."/>
            <person name="Ronald P.C."/>
            <person name="Panaud O."/>
            <person name="Kellogg E.A."/>
            <person name="Brutnell T.P."/>
            <person name="Doust A.N."/>
            <person name="Tuskan G.A."/>
            <person name="Rokhsar D."/>
            <person name="Devos K.M."/>
        </authorList>
    </citation>
    <scope>NUCLEOTIDE SEQUENCE [LARGE SCALE GENOMIC DNA]</scope>
    <source>
        <strain evidence="3">cv. Yugu1</strain>
    </source>
</reference>
<feature type="region of interest" description="Disordered" evidence="1">
    <location>
        <begin position="1"/>
        <end position="37"/>
    </location>
</feature>
<dbReference type="Proteomes" id="UP000004995">
    <property type="component" value="Unassembled WGS sequence"/>
</dbReference>
<dbReference type="HOGENOM" id="CLU_2201623_0_0_1"/>
<protein>
    <submittedName>
        <fullName evidence="2">Uncharacterized protein</fullName>
    </submittedName>
</protein>
<reference evidence="2" key="2">
    <citation type="submission" date="2018-08" db="UniProtKB">
        <authorList>
            <consortium name="EnsemblPlants"/>
        </authorList>
    </citation>
    <scope>IDENTIFICATION</scope>
    <source>
        <strain evidence="2">Yugu1</strain>
    </source>
</reference>
<evidence type="ECO:0000313" key="3">
    <source>
        <dbReference type="Proteomes" id="UP000004995"/>
    </source>
</evidence>